<gene>
    <name evidence="2" type="ORF">BDW42DRAFT_176350</name>
</gene>
<dbReference type="EMBL" id="KZ559590">
    <property type="protein sequence ID" value="PLN77703.1"/>
    <property type="molecule type" value="Genomic_DNA"/>
</dbReference>
<dbReference type="AlphaFoldDB" id="A0A2J5HKS0"/>
<dbReference type="OrthoDB" id="10452065at2759"/>
<accession>A0A2J5HKS0</accession>
<proteinExistence type="predicted"/>
<sequence length="58" mass="6387">MDSINVRSFFFPLGRTTNLLVVIGYLAVLHGRRAKQTRISAARTCIWTTPSSPPTPGN</sequence>
<feature type="transmembrane region" description="Helical" evidence="1">
    <location>
        <begin position="6"/>
        <end position="28"/>
    </location>
</feature>
<name>A0A2J5HKS0_9EURO</name>
<feature type="non-terminal residue" evidence="2">
    <location>
        <position position="58"/>
    </location>
</feature>
<keyword evidence="1" id="KW-1133">Transmembrane helix</keyword>
<reference evidence="3" key="1">
    <citation type="submission" date="2017-12" db="EMBL/GenBank/DDBJ databases">
        <authorList>
            <consortium name="DOE Joint Genome Institute"/>
            <person name="Mondo S.J."/>
            <person name="Kjaerbolling I."/>
            <person name="Vesth T.C."/>
            <person name="Frisvad J.C."/>
            <person name="Nybo J.L."/>
            <person name="Theobald S."/>
            <person name="Kuo A."/>
            <person name="Bowyer P."/>
            <person name="Matsuda Y."/>
            <person name="Lyhne E.K."/>
            <person name="Kogle M.E."/>
            <person name="Clum A."/>
            <person name="Lipzen A."/>
            <person name="Salamov A."/>
            <person name="Ngan C.Y."/>
            <person name="Daum C."/>
            <person name="Chiniquy J."/>
            <person name="Barry K."/>
            <person name="LaButti K."/>
            <person name="Haridas S."/>
            <person name="Simmons B.A."/>
            <person name="Magnuson J.K."/>
            <person name="Mortensen U.H."/>
            <person name="Larsen T.O."/>
            <person name="Grigoriev I.V."/>
            <person name="Baker S.E."/>
            <person name="Andersen M.R."/>
            <person name="Nordberg H.P."/>
            <person name="Cantor M.N."/>
            <person name="Hua S.X."/>
        </authorList>
    </citation>
    <scope>NUCLEOTIDE SEQUENCE [LARGE SCALE GENOMIC DNA]</scope>
    <source>
        <strain evidence="3">IBT 19404</strain>
    </source>
</reference>
<keyword evidence="1" id="KW-0472">Membrane</keyword>
<evidence type="ECO:0000313" key="3">
    <source>
        <dbReference type="Proteomes" id="UP000235023"/>
    </source>
</evidence>
<evidence type="ECO:0000256" key="1">
    <source>
        <dbReference type="SAM" id="Phobius"/>
    </source>
</evidence>
<dbReference type="Proteomes" id="UP000235023">
    <property type="component" value="Unassembled WGS sequence"/>
</dbReference>
<protein>
    <submittedName>
        <fullName evidence="2">Uncharacterized protein</fullName>
    </submittedName>
</protein>
<keyword evidence="3" id="KW-1185">Reference proteome</keyword>
<keyword evidence="1" id="KW-0812">Transmembrane</keyword>
<organism evidence="2 3">
    <name type="scientific">Aspergillus taichungensis</name>
    <dbReference type="NCBI Taxonomy" id="482145"/>
    <lineage>
        <taxon>Eukaryota</taxon>
        <taxon>Fungi</taxon>
        <taxon>Dikarya</taxon>
        <taxon>Ascomycota</taxon>
        <taxon>Pezizomycotina</taxon>
        <taxon>Eurotiomycetes</taxon>
        <taxon>Eurotiomycetidae</taxon>
        <taxon>Eurotiales</taxon>
        <taxon>Aspergillaceae</taxon>
        <taxon>Aspergillus</taxon>
        <taxon>Aspergillus subgen. Circumdati</taxon>
    </lineage>
</organism>
<evidence type="ECO:0000313" key="2">
    <source>
        <dbReference type="EMBL" id="PLN77703.1"/>
    </source>
</evidence>